<protein>
    <recommendedName>
        <fullName evidence="4">DUF4283 domain-containing protein</fullName>
    </recommendedName>
</protein>
<name>A0ABD3HN73_9MARC</name>
<dbReference type="EMBL" id="JBJQOH010000003">
    <property type="protein sequence ID" value="KAL3692017.1"/>
    <property type="molecule type" value="Genomic_DNA"/>
</dbReference>
<feature type="region of interest" description="Disordered" evidence="1">
    <location>
        <begin position="1"/>
        <end position="83"/>
    </location>
</feature>
<feature type="compositionally biased region" description="Acidic residues" evidence="1">
    <location>
        <begin position="194"/>
        <end position="205"/>
    </location>
</feature>
<proteinExistence type="predicted"/>
<dbReference type="Proteomes" id="UP001633002">
    <property type="component" value="Unassembled WGS sequence"/>
</dbReference>
<evidence type="ECO:0000256" key="1">
    <source>
        <dbReference type="SAM" id="MobiDB-lite"/>
    </source>
</evidence>
<feature type="compositionally biased region" description="Acidic residues" evidence="1">
    <location>
        <begin position="172"/>
        <end position="183"/>
    </location>
</feature>
<reference evidence="2 3" key="1">
    <citation type="submission" date="2024-09" db="EMBL/GenBank/DDBJ databases">
        <title>Chromosome-scale assembly of Riccia sorocarpa.</title>
        <authorList>
            <person name="Paukszto L."/>
        </authorList>
    </citation>
    <scope>NUCLEOTIDE SEQUENCE [LARGE SCALE GENOMIC DNA]</scope>
    <source>
        <strain evidence="2">LP-2024</strain>
        <tissue evidence="2">Aerial parts of the thallus</tissue>
    </source>
</reference>
<organism evidence="2 3">
    <name type="scientific">Riccia sorocarpa</name>
    <dbReference type="NCBI Taxonomy" id="122646"/>
    <lineage>
        <taxon>Eukaryota</taxon>
        <taxon>Viridiplantae</taxon>
        <taxon>Streptophyta</taxon>
        <taxon>Embryophyta</taxon>
        <taxon>Marchantiophyta</taxon>
        <taxon>Marchantiopsida</taxon>
        <taxon>Marchantiidae</taxon>
        <taxon>Marchantiales</taxon>
        <taxon>Ricciaceae</taxon>
        <taxon>Riccia</taxon>
    </lineage>
</organism>
<dbReference type="AlphaFoldDB" id="A0ABD3HN73"/>
<keyword evidence="3" id="KW-1185">Reference proteome</keyword>
<feature type="region of interest" description="Disordered" evidence="1">
    <location>
        <begin position="154"/>
        <end position="208"/>
    </location>
</feature>
<feature type="compositionally biased region" description="Polar residues" evidence="1">
    <location>
        <begin position="46"/>
        <end position="58"/>
    </location>
</feature>
<evidence type="ECO:0008006" key="4">
    <source>
        <dbReference type="Google" id="ProtNLM"/>
    </source>
</evidence>
<feature type="compositionally biased region" description="Polar residues" evidence="1">
    <location>
        <begin position="73"/>
        <end position="83"/>
    </location>
</feature>
<evidence type="ECO:0000313" key="3">
    <source>
        <dbReference type="Proteomes" id="UP001633002"/>
    </source>
</evidence>
<sequence length="440" mass="48169">MASPGNGSGRNVNAKVYQGIKNGQGNTSGQSAKQGQTAALRPAGLTLSQNVAGSSPTRQAMDYKSAVSPARGTASNSGPSQVGLNAHFTVGGGGYGYRTDNLTLADNEAFEPFDGDYYLGQTQAVNNQRREWANPPRMPQFDTAVMEEDPVAGLHGADNLNQHKGNPVTDPQEYDAGDQDGTESSEQLPHIPEGEELEDEGLEKDEEQREMGYIERHSAWINVLDENLQKIRRNLAERDASEEFDMDMGELLSAVEDIIEITGSEGEVATETLFLNSRLFAEGIRNLQNHSLVIHTVDLRVVVDSGNARAHIFANSPLKMGNKTVFPLPWDTRFSTKDLKSRTVPVWLELSNVHPGLMTFGLNMLRKIGPIIYAAKNVETKRVNIIRGGVLMDLSQPLPEFIPIAVPEAPDRVMRQKIRYLRLPDACFTGKGATLQECAP</sequence>
<accession>A0ABD3HN73</accession>
<evidence type="ECO:0000313" key="2">
    <source>
        <dbReference type="EMBL" id="KAL3692017.1"/>
    </source>
</evidence>
<comment type="caution">
    <text evidence="2">The sequence shown here is derived from an EMBL/GenBank/DDBJ whole genome shotgun (WGS) entry which is preliminary data.</text>
</comment>
<gene>
    <name evidence="2" type="ORF">R1sor_005668</name>
</gene>
<feature type="compositionally biased region" description="Polar residues" evidence="1">
    <location>
        <begin position="21"/>
        <end position="37"/>
    </location>
</feature>